<feature type="domain" description="GATA-type" evidence="8">
    <location>
        <begin position="152"/>
        <end position="199"/>
    </location>
</feature>
<feature type="compositionally biased region" description="Polar residues" evidence="7">
    <location>
        <begin position="10"/>
        <end position="46"/>
    </location>
</feature>
<feature type="compositionally biased region" description="Low complexity" evidence="7">
    <location>
        <begin position="328"/>
        <end position="346"/>
    </location>
</feature>
<organism evidence="9 10">
    <name type="scientific">Phycomyces blakesleeanus</name>
    <dbReference type="NCBI Taxonomy" id="4837"/>
    <lineage>
        <taxon>Eukaryota</taxon>
        <taxon>Fungi</taxon>
        <taxon>Fungi incertae sedis</taxon>
        <taxon>Mucoromycota</taxon>
        <taxon>Mucoromycotina</taxon>
        <taxon>Mucoromycetes</taxon>
        <taxon>Mucorales</taxon>
        <taxon>Phycomycetaceae</taxon>
        <taxon>Phycomyces</taxon>
    </lineage>
</organism>
<evidence type="ECO:0000256" key="6">
    <source>
        <dbReference type="PROSITE-ProRule" id="PRU00094"/>
    </source>
</evidence>
<gene>
    <name evidence="9" type="ORF">J3Q64DRAFT_1756430</name>
</gene>
<dbReference type="SMART" id="SM00401">
    <property type="entry name" value="ZnF_GATA"/>
    <property type="match status" value="2"/>
</dbReference>
<dbReference type="PANTHER" id="PTHR10071:SF281">
    <property type="entry name" value="BOX A-BINDING FACTOR-RELATED"/>
    <property type="match status" value="1"/>
</dbReference>
<accession>A0ABR3ASV1</accession>
<feature type="region of interest" description="Disordered" evidence="7">
    <location>
        <begin position="252"/>
        <end position="346"/>
    </location>
</feature>
<evidence type="ECO:0000256" key="2">
    <source>
        <dbReference type="ARBA" id="ARBA00022723"/>
    </source>
</evidence>
<dbReference type="PRINTS" id="PR00619">
    <property type="entry name" value="GATAZNFINGER"/>
</dbReference>
<dbReference type="InterPro" id="IPR000679">
    <property type="entry name" value="Znf_GATA"/>
</dbReference>
<name>A0ABR3ASV1_PHYBL</name>
<feature type="domain" description="GATA-type" evidence="8">
    <location>
        <begin position="213"/>
        <end position="260"/>
    </location>
</feature>
<dbReference type="Gene3D" id="3.30.50.10">
    <property type="entry name" value="Erythroid Transcription Factor GATA-1, subunit A"/>
    <property type="match status" value="2"/>
</dbReference>
<keyword evidence="5" id="KW-0539">Nucleus</keyword>
<evidence type="ECO:0000313" key="9">
    <source>
        <dbReference type="EMBL" id="KAL0081072.1"/>
    </source>
</evidence>
<evidence type="ECO:0000256" key="4">
    <source>
        <dbReference type="ARBA" id="ARBA00022833"/>
    </source>
</evidence>
<reference evidence="9 10" key="1">
    <citation type="submission" date="2024-04" db="EMBL/GenBank/DDBJ databases">
        <title>Symmetric and asymmetric DNA N6-adenine methylation regulates different biological responses in Mucorales.</title>
        <authorList>
            <consortium name="Lawrence Berkeley National Laboratory"/>
            <person name="Lax C."/>
            <person name="Mondo S.J."/>
            <person name="Osorio-Concepcion M."/>
            <person name="Muszewska A."/>
            <person name="Corrochano-Luque M."/>
            <person name="Gutierrez G."/>
            <person name="Riley R."/>
            <person name="Lipzen A."/>
            <person name="Guo J."/>
            <person name="Hundley H."/>
            <person name="Amirebrahimi M."/>
            <person name="Ng V."/>
            <person name="Lorenzo-Gutierrez D."/>
            <person name="Binder U."/>
            <person name="Yang J."/>
            <person name="Song Y."/>
            <person name="Canovas D."/>
            <person name="Navarro E."/>
            <person name="Freitag M."/>
            <person name="Gabaldon T."/>
            <person name="Grigoriev I.V."/>
            <person name="Corrochano L.M."/>
            <person name="Nicolas F.E."/>
            <person name="Garre V."/>
        </authorList>
    </citation>
    <scope>NUCLEOTIDE SEQUENCE [LARGE SCALE GENOMIC DNA]</scope>
    <source>
        <strain evidence="9 10">L51</strain>
    </source>
</reference>
<feature type="compositionally biased region" description="Low complexity" evidence="7">
    <location>
        <begin position="270"/>
        <end position="287"/>
    </location>
</feature>
<dbReference type="PANTHER" id="PTHR10071">
    <property type="entry name" value="TRANSCRIPTION FACTOR GATA FAMILY MEMBER"/>
    <property type="match status" value="1"/>
</dbReference>
<evidence type="ECO:0000256" key="3">
    <source>
        <dbReference type="ARBA" id="ARBA00022771"/>
    </source>
</evidence>
<dbReference type="Pfam" id="PF00320">
    <property type="entry name" value="GATA"/>
    <property type="match status" value="2"/>
</dbReference>
<keyword evidence="3 6" id="KW-0863">Zinc-finger</keyword>
<comment type="caution">
    <text evidence="9">The sequence shown here is derived from an EMBL/GenBank/DDBJ whole genome shotgun (WGS) entry which is preliminary data.</text>
</comment>
<feature type="region of interest" description="Disordered" evidence="7">
    <location>
        <begin position="1"/>
        <end position="69"/>
    </location>
</feature>
<dbReference type="EMBL" id="JBCLYO010000018">
    <property type="protein sequence ID" value="KAL0081072.1"/>
    <property type="molecule type" value="Genomic_DNA"/>
</dbReference>
<comment type="subcellular location">
    <subcellularLocation>
        <location evidence="1">Nucleus</location>
    </subcellularLocation>
</comment>
<dbReference type="PROSITE" id="PS50114">
    <property type="entry name" value="GATA_ZN_FINGER_2"/>
    <property type="match status" value="2"/>
</dbReference>
<evidence type="ECO:0000256" key="7">
    <source>
        <dbReference type="SAM" id="MobiDB-lite"/>
    </source>
</evidence>
<dbReference type="SUPFAM" id="SSF57716">
    <property type="entry name" value="Glucocorticoid receptor-like (DNA-binding domain)"/>
    <property type="match status" value="2"/>
</dbReference>
<proteinExistence type="predicted"/>
<keyword evidence="10" id="KW-1185">Reference proteome</keyword>
<dbReference type="InterPro" id="IPR013088">
    <property type="entry name" value="Znf_NHR/GATA"/>
</dbReference>
<dbReference type="CDD" id="cd00202">
    <property type="entry name" value="ZnF_GATA"/>
    <property type="match status" value="2"/>
</dbReference>
<protein>
    <recommendedName>
        <fullName evidence="8">GATA-type domain-containing protein</fullName>
    </recommendedName>
</protein>
<dbReference type="Proteomes" id="UP001448207">
    <property type="component" value="Unassembled WGS sequence"/>
</dbReference>
<evidence type="ECO:0000256" key="5">
    <source>
        <dbReference type="ARBA" id="ARBA00023242"/>
    </source>
</evidence>
<sequence>MQKDALNPHEPSSLTTHLPFFSNLNDGPVQTSLQPPPQTLSASEPPNNHNNNNHHHHNQNTLSVTQSAVCSPPDLSFRPSSSHSQTYSLSAPLCSATLPFPLFSPTPVSPLTPSSPTCVSPVGLFINAPSHKSVARRPFINSTPSEGKIPICSNCSTTSTPLWRRSAEDDLLCNACGLYLKLHNAPRPRHLKPQSNNRPGVPENEENLIQTLCTNCRTTTTPLWRRDLKGNPLCNACGLYLKLHNEKRPLSMKTNVIKKRQRCDTGNTTSSSASVSVSVSALSSISSSPPPQKQKQKQKQPTLKNTRQQQQKQSLVSHSLPTSTPSMSTESIASISTPSTPCTTSASASASLSLSSTLSTVPNPNLHSHSHSSHIIIPNIFPAPVEFSPQAYAHQTSPVTQNFSINNHS</sequence>
<keyword evidence="2" id="KW-0479">Metal-binding</keyword>
<keyword evidence="4" id="KW-0862">Zinc</keyword>
<evidence type="ECO:0000313" key="10">
    <source>
        <dbReference type="Proteomes" id="UP001448207"/>
    </source>
</evidence>
<evidence type="ECO:0000256" key="1">
    <source>
        <dbReference type="ARBA" id="ARBA00004123"/>
    </source>
</evidence>
<feature type="compositionally biased region" description="Polar residues" evidence="7">
    <location>
        <begin position="59"/>
        <end position="69"/>
    </location>
</feature>
<feature type="compositionally biased region" description="Polar residues" evidence="7">
    <location>
        <begin position="302"/>
        <end position="327"/>
    </location>
</feature>
<dbReference type="InterPro" id="IPR039355">
    <property type="entry name" value="Transcription_factor_GATA"/>
</dbReference>
<evidence type="ECO:0000259" key="8">
    <source>
        <dbReference type="PROSITE" id="PS50114"/>
    </source>
</evidence>
<dbReference type="PROSITE" id="PS00344">
    <property type="entry name" value="GATA_ZN_FINGER_1"/>
    <property type="match status" value="1"/>
</dbReference>